<gene>
    <name evidence="2" type="primary">Q9C2Y4</name>
</gene>
<name>A0A5K1K3C5_9APHY</name>
<sequence>MLPIVIQNIIKYMPIMAFQGLQAGRDQARRSSTPPGPVKRSAHASPRQNTAIQAKNATSANKGGAA</sequence>
<accession>A0A5K1K3C5</accession>
<organism evidence="2">
    <name type="scientific">Ganoderma boninense</name>
    <dbReference type="NCBI Taxonomy" id="34458"/>
    <lineage>
        <taxon>Eukaryota</taxon>
        <taxon>Fungi</taxon>
        <taxon>Dikarya</taxon>
        <taxon>Basidiomycota</taxon>
        <taxon>Agaricomycotina</taxon>
        <taxon>Agaricomycetes</taxon>
        <taxon>Polyporales</taxon>
        <taxon>Polyporaceae</taxon>
        <taxon>Ganoderma</taxon>
    </lineage>
</organism>
<protein>
    <submittedName>
        <fullName evidence="2">Phospholipid-transporting ATPase (EC)</fullName>
    </submittedName>
</protein>
<dbReference type="EMBL" id="LR728410">
    <property type="protein sequence ID" value="VWP00367.1"/>
    <property type="molecule type" value="Genomic_DNA"/>
</dbReference>
<evidence type="ECO:0000256" key="1">
    <source>
        <dbReference type="SAM" id="MobiDB-lite"/>
    </source>
</evidence>
<feature type="compositionally biased region" description="Polar residues" evidence="1">
    <location>
        <begin position="46"/>
        <end position="66"/>
    </location>
</feature>
<proteinExistence type="predicted"/>
<dbReference type="AlphaFoldDB" id="A0A5K1K3C5"/>
<feature type="region of interest" description="Disordered" evidence="1">
    <location>
        <begin position="22"/>
        <end position="66"/>
    </location>
</feature>
<reference evidence="2" key="1">
    <citation type="submission" date="2019-10" db="EMBL/GenBank/DDBJ databases">
        <authorList>
            <person name="Nor Muhammad N."/>
        </authorList>
    </citation>
    <scope>NUCLEOTIDE SEQUENCE</scope>
</reference>
<evidence type="ECO:0000313" key="2">
    <source>
        <dbReference type="EMBL" id="VWP00367.1"/>
    </source>
</evidence>